<reference evidence="7 8" key="1">
    <citation type="submission" date="2021-11" db="EMBL/GenBank/DDBJ databases">
        <title>Genomic of Niabella pedocola.</title>
        <authorList>
            <person name="Wu T."/>
        </authorList>
    </citation>
    <scope>NUCLEOTIDE SEQUENCE [LARGE SCALE GENOMIC DNA]</scope>
    <source>
        <strain evidence="7 8">JCM 31011</strain>
    </source>
</reference>
<evidence type="ECO:0000313" key="7">
    <source>
        <dbReference type="EMBL" id="MCD2425680.1"/>
    </source>
</evidence>
<keyword evidence="5" id="KW-0227">DNA damage</keyword>
<evidence type="ECO:0000313" key="8">
    <source>
        <dbReference type="Proteomes" id="UP001199816"/>
    </source>
</evidence>
<dbReference type="InterPro" id="IPR000432">
    <property type="entry name" value="DNA_mismatch_repair_MutS_C"/>
</dbReference>
<keyword evidence="2" id="KW-0547">Nucleotide-binding</keyword>
<name>A0ABS8PXS8_9BACT</name>
<dbReference type="SUPFAM" id="SSF52540">
    <property type="entry name" value="P-loop containing nucleoside triphosphate hydrolases"/>
    <property type="match status" value="1"/>
</dbReference>
<accession>A0ABS8PXS8</accession>
<feature type="domain" description="DNA mismatch repair proteins mutS family" evidence="6">
    <location>
        <begin position="246"/>
        <end position="434"/>
    </location>
</feature>
<dbReference type="Pfam" id="PF05192">
    <property type="entry name" value="MutS_III"/>
    <property type="match status" value="1"/>
</dbReference>
<dbReference type="SMART" id="SM00534">
    <property type="entry name" value="MUTSac"/>
    <property type="match status" value="1"/>
</dbReference>
<evidence type="ECO:0000256" key="3">
    <source>
        <dbReference type="ARBA" id="ARBA00022840"/>
    </source>
</evidence>
<keyword evidence="5" id="KW-0234">DNA repair</keyword>
<dbReference type="InterPro" id="IPR036187">
    <property type="entry name" value="DNA_mismatch_repair_MutS_sf"/>
</dbReference>
<dbReference type="Gene3D" id="1.10.1420.10">
    <property type="match status" value="1"/>
</dbReference>
<sequence>MNLLRTDEQTIGDLEIFGKKSGSGIFDLYNHAYTRGGAMLLSELFRNPLSDKEAINRRSSIIESFARLQLRFPYEAALFDTAEKYLSHTEEEMKAKGNRVALGEKEIQSGVNALIDIIKATARFMELPDIKNINAYDMERSTTVALLADPAFEPVLKEAGKGKISYSAVTAYDVLLRITEKQKVKELLEHIYLLDVYMSVAMTALERSFVFPRALEKGKCFLKLEGVYHPSLKKPVANDLEMKASKNVLFLTGANMAGKSTFLRSVSTALYIAHMGFPVAASVMEFSVLDGIYTTVNLPDNLGIGASHFYVEVLRVKKMARELSTGQSFFILFDELFRGTNVKDAHEATVAVIKGFARKSNSMFIVSSHIVEAGDPLKAMDNVDFRYLPTRMNGHVPEYTYKLEAGITDDRHGMIIIRNEGILELLKNGKQKNSSAGSITLRDPKQIQL</sequence>
<keyword evidence="8" id="KW-1185">Reference proteome</keyword>
<dbReference type="RefSeq" id="WP_231008233.1">
    <property type="nucleotide sequence ID" value="NZ_JAJNEC010000007.1"/>
</dbReference>
<dbReference type="PANTHER" id="PTHR11361:SF34">
    <property type="entry name" value="DNA MISMATCH REPAIR PROTEIN MSH1, MITOCHONDRIAL"/>
    <property type="match status" value="1"/>
</dbReference>
<comment type="caution">
    <text evidence="7">The sequence shown here is derived from an EMBL/GenBank/DDBJ whole genome shotgun (WGS) entry which is preliminary data.</text>
</comment>
<evidence type="ECO:0000259" key="6">
    <source>
        <dbReference type="SMART" id="SM00534"/>
    </source>
</evidence>
<dbReference type="EMBL" id="JAJNEC010000007">
    <property type="protein sequence ID" value="MCD2425680.1"/>
    <property type="molecule type" value="Genomic_DNA"/>
</dbReference>
<dbReference type="InterPro" id="IPR027417">
    <property type="entry name" value="P-loop_NTPase"/>
</dbReference>
<dbReference type="InterPro" id="IPR045076">
    <property type="entry name" value="MutS"/>
</dbReference>
<evidence type="ECO:0000256" key="1">
    <source>
        <dbReference type="ARBA" id="ARBA00006271"/>
    </source>
</evidence>
<gene>
    <name evidence="7" type="ORF">LQ567_23045</name>
</gene>
<dbReference type="Pfam" id="PF00488">
    <property type="entry name" value="MutS_V"/>
    <property type="match status" value="1"/>
</dbReference>
<protein>
    <submittedName>
        <fullName evidence="7">DNA mismatch repair protein</fullName>
    </submittedName>
</protein>
<evidence type="ECO:0000256" key="5">
    <source>
        <dbReference type="ARBA" id="ARBA00023204"/>
    </source>
</evidence>
<proteinExistence type="inferred from homology"/>
<comment type="similarity">
    <text evidence="1">Belongs to the DNA mismatch repair MutS family.</text>
</comment>
<evidence type="ECO:0000256" key="2">
    <source>
        <dbReference type="ARBA" id="ARBA00022741"/>
    </source>
</evidence>
<dbReference type="InterPro" id="IPR007696">
    <property type="entry name" value="DNA_mismatch_repair_MutS_core"/>
</dbReference>
<keyword evidence="4" id="KW-0238">DNA-binding</keyword>
<evidence type="ECO:0000256" key="4">
    <source>
        <dbReference type="ARBA" id="ARBA00023125"/>
    </source>
</evidence>
<dbReference type="SUPFAM" id="SSF48334">
    <property type="entry name" value="DNA repair protein MutS, domain III"/>
    <property type="match status" value="1"/>
</dbReference>
<dbReference type="Proteomes" id="UP001199816">
    <property type="component" value="Unassembled WGS sequence"/>
</dbReference>
<organism evidence="7 8">
    <name type="scientific">Niabella pedocola</name>
    <dbReference type="NCBI Taxonomy" id="1752077"/>
    <lineage>
        <taxon>Bacteria</taxon>
        <taxon>Pseudomonadati</taxon>
        <taxon>Bacteroidota</taxon>
        <taxon>Chitinophagia</taxon>
        <taxon>Chitinophagales</taxon>
        <taxon>Chitinophagaceae</taxon>
        <taxon>Niabella</taxon>
    </lineage>
</organism>
<dbReference type="PANTHER" id="PTHR11361">
    <property type="entry name" value="DNA MISMATCH REPAIR PROTEIN MUTS FAMILY MEMBER"/>
    <property type="match status" value="1"/>
</dbReference>
<dbReference type="Gene3D" id="3.40.50.300">
    <property type="entry name" value="P-loop containing nucleotide triphosphate hydrolases"/>
    <property type="match status" value="1"/>
</dbReference>
<keyword evidence="3" id="KW-0067">ATP-binding</keyword>